<feature type="domain" description="RagB/SusD" evidence="7">
    <location>
        <begin position="342"/>
        <end position="518"/>
    </location>
</feature>
<dbReference type="InterPro" id="IPR011990">
    <property type="entry name" value="TPR-like_helical_dom_sf"/>
</dbReference>
<organism evidence="9 10">
    <name type="scientific">Hymenobacter telluris</name>
    <dbReference type="NCBI Taxonomy" id="2816474"/>
    <lineage>
        <taxon>Bacteria</taxon>
        <taxon>Pseudomonadati</taxon>
        <taxon>Bacteroidota</taxon>
        <taxon>Cytophagia</taxon>
        <taxon>Cytophagales</taxon>
        <taxon>Hymenobacteraceae</taxon>
        <taxon>Hymenobacter</taxon>
    </lineage>
</organism>
<keyword evidence="4" id="KW-0472">Membrane</keyword>
<dbReference type="RefSeq" id="WP_206985069.1">
    <property type="nucleotide sequence ID" value="NZ_JAFLQZ010000009.1"/>
</dbReference>
<proteinExistence type="inferred from homology"/>
<gene>
    <name evidence="9" type="ORF">J0X19_14365</name>
</gene>
<dbReference type="GO" id="GO:0009279">
    <property type="term" value="C:cell outer membrane"/>
    <property type="evidence" value="ECO:0007669"/>
    <property type="project" value="UniProtKB-SubCell"/>
</dbReference>
<evidence type="ECO:0000256" key="4">
    <source>
        <dbReference type="ARBA" id="ARBA00023136"/>
    </source>
</evidence>
<dbReference type="SUPFAM" id="SSF48452">
    <property type="entry name" value="TPR-like"/>
    <property type="match status" value="1"/>
</dbReference>
<keyword evidence="10" id="KW-1185">Reference proteome</keyword>
<evidence type="ECO:0000256" key="6">
    <source>
        <dbReference type="SAM" id="SignalP"/>
    </source>
</evidence>
<evidence type="ECO:0000259" key="8">
    <source>
        <dbReference type="Pfam" id="PF14322"/>
    </source>
</evidence>
<feature type="chain" id="PRO_5037911222" evidence="6">
    <location>
        <begin position="21"/>
        <end position="519"/>
    </location>
</feature>
<evidence type="ECO:0000313" key="10">
    <source>
        <dbReference type="Proteomes" id="UP000664144"/>
    </source>
</evidence>
<feature type="signal peptide" evidence="6">
    <location>
        <begin position="1"/>
        <end position="20"/>
    </location>
</feature>
<comment type="caution">
    <text evidence="9">The sequence shown here is derived from an EMBL/GenBank/DDBJ whole genome shotgun (WGS) entry which is preliminary data.</text>
</comment>
<dbReference type="PROSITE" id="PS51257">
    <property type="entry name" value="PROKAR_LIPOPROTEIN"/>
    <property type="match status" value="1"/>
</dbReference>
<feature type="domain" description="SusD-like N-terminal" evidence="8">
    <location>
        <begin position="45"/>
        <end position="230"/>
    </location>
</feature>
<comment type="subcellular location">
    <subcellularLocation>
        <location evidence="1">Cell outer membrane</location>
    </subcellularLocation>
</comment>
<dbReference type="Pfam" id="PF14322">
    <property type="entry name" value="SusD-like_3"/>
    <property type="match status" value="1"/>
</dbReference>
<dbReference type="Gene3D" id="1.25.40.390">
    <property type="match status" value="1"/>
</dbReference>
<protein>
    <submittedName>
        <fullName evidence="9">RagB/SusD family nutrient uptake outer membrane protein</fullName>
    </submittedName>
</protein>
<evidence type="ECO:0000259" key="7">
    <source>
        <dbReference type="Pfam" id="PF07980"/>
    </source>
</evidence>
<reference evidence="9" key="1">
    <citation type="submission" date="2021-03" db="EMBL/GenBank/DDBJ databases">
        <authorList>
            <person name="Kim M.K."/>
        </authorList>
    </citation>
    <scope>NUCLEOTIDE SEQUENCE</scope>
    <source>
        <strain evidence="9">BT186</strain>
    </source>
</reference>
<dbReference type="AlphaFoldDB" id="A0A939JBH3"/>
<dbReference type="EMBL" id="JAFLQZ010000009">
    <property type="protein sequence ID" value="MBO0359141.1"/>
    <property type="molecule type" value="Genomic_DNA"/>
</dbReference>
<dbReference type="Proteomes" id="UP000664144">
    <property type="component" value="Unassembled WGS sequence"/>
</dbReference>
<dbReference type="InterPro" id="IPR012944">
    <property type="entry name" value="SusD_RagB_dom"/>
</dbReference>
<keyword evidence="5" id="KW-0998">Cell outer membrane</keyword>
<comment type="similarity">
    <text evidence="2">Belongs to the SusD family.</text>
</comment>
<evidence type="ECO:0000313" key="9">
    <source>
        <dbReference type="EMBL" id="MBO0359141.1"/>
    </source>
</evidence>
<keyword evidence="3 6" id="KW-0732">Signal</keyword>
<evidence type="ECO:0000256" key="2">
    <source>
        <dbReference type="ARBA" id="ARBA00006275"/>
    </source>
</evidence>
<accession>A0A939JBH3</accession>
<name>A0A939JBH3_9BACT</name>
<evidence type="ECO:0000256" key="5">
    <source>
        <dbReference type="ARBA" id="ARBA00023237"/>
    </source>
</evidence>
<evidence type="ECO:0000256" key="3">
    <source>
        <dbReference type="ARBA" id="ARBA00022729"/>
    </source>
</evidence>
<sequence length="519" mass="57736">MKAFTRFICTAALGLSGALASSCKEDILYIPPVANNTVDEFYKNETQVNQGVMSIYNGCLSLPENSYWFLAEFRSDNVAADVATVQRDYSDVSNFNATSQTQQLQATWTDLYEIVYRSNVLLERIQPFTFARVEQFKGEARFLRALAYFDLVRYWGPVPIVDKTLTIEQSKTIPRAPVADVYKFIIDDLTFAAESLPSTYVVTTGSATDASNKGRATKWAAKALLAKVYLTMYGYPLRQASALPLAKQQLMDVYAAASPTTFSVAQNFADLFKSANDNRYSVFEIQYQSGNTGLGNPIPWQQGQVFPTFWSPFTAFAADFTLPPALFGANWPKIDKRKAATLDSVIRNPTTGAIVAGRPQFTKFLEKGVTGVQSRTDYPNNFPIIRFEDVVLMYAEVLNEEAGSPPAMALTLINQIRTRSGLAAFTATSPEAATKDAFRAAVLKERRYEFIAEGQRWHDLVRTGNAISVMTAFKRATTGTTPTGGANFRQLDEHDLIFPIPILELRINPGFWEQNPGYN</sequence>
<dbReference type="Pfam" id="PF07980">
    <property type="entry name" value="SusD_RagB"/>
    <property type="match status" value="1"/>
</dbReference>
<dbReference type="InterPro" id="IPR033985">
    <property type="entry name" value="SusD-like_N"/>
</dbReference>
<evidence type="ECO:0000256" key="1">
    <source>
        <dbReference type="ARBA" id="ARBA00004442"/>
    </source>
</evidence>
<dbReference type="CDD" id="cd08977">
    <property type="entry name" value="SusD"/>
    <property type="match status" value="1"/>
</dbReference>